<evidence type="ECO:0000256" key="2">
    <source>
        <dbReference type="ARBA" id="ARBA00022525"/>
    </source>
</evidence>
<comment type="subcellular location">
    <subcellularLocation>
        <location evidence="1">Secreted</location>
    </subcellularLocation>
</comment>
<dbReference type="GO" id="GO:0005576">
    <property type="term" value="C:extracellular region"/>
    <property type="evidence" value="ECO:0007669"/>
    <property type="project" value="UniProtKB-SubCell"/>
</dbReference>
<evidence type="ECO:0000256" key="4">
    <source>
        <dbReference type="SAM" id="SignalP"/>
    </source>
</evidence>
<proteinExistence type="predicted"/>
<keyword evidence="3 4" id="KW-0732">Signal</keyword>
<dbReference type="AlphaFoldDB" id="A0A8S3QM21"/>
<organism evidence="6 7">
    <name type="scientific">Mytilus edulis</name>
    <name type="common">Blue mussel</name>
    <dbReference type="NCBI Taxonomy" id="6550"/>
    <lineage>
        <taxon>Eukaryota</taxon>
        <taxon>Metazoa</taxon>
        <taxon>Spiralia</taxon>
        <taxon>Lophotrochozoa</taxon>
        <taxon>Mollusca</taxon>
        <taxon>Bivalvia</taxon>
        <taxon>Autobranchia</taxon>
        <taxon>Pteriomorphia</taxon>
        <taxon>Mytilida</taxon>
        <taxon>Mytiloidea</taxon>
        <taxon>Mytilidae</taxon>
        <taxon>Mytilinae</taxon>
        <taxon>Mytilus</taxon>
    </lineage>
</organism>
<dbReference type="SUPFAM" id="SSF49842">
    <property type="entry name" value="TNF-like"/>
    <property type="match status" value="1"/>
</dbReference>
<dbReference type="SMART" id="SM00110">
    <property type="entry name" value="C1Q"/>
    <property type="match status" value="1"/>
</dbReference>
<dbReference type="PANTHER" id="PTHR22923">
    <property type="entry name" value="CEREBELLIN-RELATED"/>
    <property type="match status" value="1"/>
</dbReference>
<evidence type="ECO:0000256" key="3">
    <source>
        <dbReference type="ARBA" id="ARBA00022729"/>
    </source>
</evidence>
<dbReference type="Pfam" id="PF00386">
    <property type="entry name" value="C1q"/>
    <property type="match status" value="1"/>
</dbReference>
<dbReference type="EMBL" id="CAJPWZ010000654">
    <property type="protein sequence ID" value="CAG2197761.1"/>
    <property type="molecule type" value="Genomic_DNA"/>
</dbReference>
<feature type="chain" id="PRO_5035782882" evidence="4">
    <location>
        <begin position="18"/>
        <end position="197"/>
    </location>
</feature>
<feature type="signal peptide" evidence="4">
    <location>
        <begin position="1"/>
        <end position="17"/>
    </location>
</feature>
<evidence type="ECO:0000313" key="6">
    <source>
        <dbReference type="EMBL" id="CAG2197761.1"/>
    </source>
</evidence>
<accession>A0A8S3QM21</accession>
<keyword evidence="7" id="KW-1185">Reference proteome</keyword>
<evidence type="ECO:0000259" key="5">
    <source>
        <dbReference type="PROSITE" id="PS50871"/>
    </source>
</evidence>
<sequence length="197" mass="22275">MHSFLVLVIFQITVSFGLLLNNVDISDLERIKQEIKTELTKEFDLKLAEIKKNVTTGLPNVPPIAFMAGLSHTIVNPTSGQHLIFDQVITNVGNAYRALHGIFTAPVAGYYSFTLNMAIENIAASHSYHVFIMVNNNEMGYIFFDGQHNYWLRRSDTIVVHLNQNDDVWLKSTRIGNVTINSNFLHQHVSGFLIARD</sequence>
<protein>
    <submittedName>
        <fullName evidence="6">C1QL</fullName>
    </submittedName>
</protein>
<dbReference type="PRINTS" id="PR00007">
    <property type="entry name" value="COMPLEMNTC1Q"/>
</dbReference>
<name>A0A8S3QM21_MYTED</name>
<keyword evidence="2" id="KW-0964">Secreted</keyword>
<evidence type="ECO:0000256" key="1">
    <source>
        <dbReference type="ARBA" id="ARBA00004613"/>
    </source>
</evidence>
<dbReference type="InterPro" id="IPR001073">
    <property type="entry name" value="C1q_dom"/>
</dbReference>
<dbReference type="PROSITE" id="PS50871">
    <property type="entry name" value="C1Q"/>
    <property type="match status" value="1"/>
</dbReference>
<dbReference type="Proteomes" id="UP000683360">
    <property type="component" value="Unassembled WGS sequence"/>
</dbReference>
<dbReference type="InterPro" id="IPR008983">
    <property type="entry name" value="Tumour_necrosis_fac-like_dom"/>
</dbReference>
<dbReference type="InterPro" id="IPR050822">
    <property type="entry name" value="Cerebellin_Synaptic_Org"/>
</dbReference>
<evidence type="ECO:0000313" key="7">
    <source>
        <dbReference type="Proteomes" id="UP000683360"/>
    </source>
</evidence>
<gene>
    <name evidence="6" type="ORF">MEDL_12556</name>
</gene>
<dbReference type="Gene3D" id="2.60.120.40">
    <property type="match status" value="1"/>
</dbReference>
<dbReference type="PANTHER" id="PTHR22923:SF116">
    <property type="entry name" value="C1Q DOMAIN-CONTAINING PROTEIN"/>
    <property type="match status" value="1"/>
</dbReference>
<comment type="caution">
    <text evidence="6">The sequence shown here is derived from an EMBL/GenBank/DDBJ whole genome shotgun (WGS) entry which is preliminary data.</text>
</comment>
<dbReference type="OrthoDB" id="6146865at2759"/>
<reference evidence="6" key="1">
    <citation type="submission" date="2021-03" db="EMBL/GenBank/DDBJ databases">
        <authorList>
            <person name="Bekaert M."/>
        </authorList>
    </citation>
    <scope>NUCLEOTIDE SEQUENCE</scope>
</reference>
<feature type="domain" description="C1q" evidence="5">
    <location>
        <begin position="59"/>
        <end position="197"/>
    </location>
</feature>